<organism evidence="1 2">
    <name type="scientific">Penicillium thymicola</name>
    <dbReference type="NCBI Taxonomy" id="293382"/>
    <lineage>
        <taxon>Eukaryota</taxon>
        <taxon>Fungi</taxon>
        <taxon>Dikarya</taxon>
        <taxon>Ascomycota</taxon>
        <taxon>Pezizomycotina</taxon>
        <taxon>Eurotiomycetes</taxon>
        <taxon>Eurotiomycetidae</taxon>
        <taxon>Eurotiales</taxon>
        <taxon>Aspergillaceae</taxon>
        <taxon>Penicillium</taxon>
    </lineage>
</organism>
<gene>
    <name evidence="1" type="ORF">VN97_g12966</name>
</gene>
<proteinExistence type="predicted"/>
<dbReference type="AlphaFoldDB" id="A0AAI9T4L6"/>
<reference evidence="1" key="2">
    <citation type="journal article" date="2016" name="Fungal Biol.">
        <title>Ochratoxin A production by Penicillium thymicola.</title>
        <authorList>
            <person name="Nguyen H.D.T."/>
            <person name="McMullin D.R."/>
            <person name="Ponomareva E."/>
            <person name="Riley R."/>
            <person name="Pomraning K.R."/>
            <person name="Baker S.E."/>
            <person name="Seifert K.A."/>
        </authorList>
    </citation>
    <scope>NUCLEOTIDE SEQUENCE</scope>
    <source>
        <strain evidence="1">DAOM 180753</strain>
    </source>
</reference>
<evidence type="ECO:0000313" key="2">
    <source>
        <dbReference type="Proteomes" id="UP001227192"/>
    </source>
</evidence>
<keyword evidence="2" id="KW-1185">Reference proteome</keyword>
<comment type="caution">
    <text evidence="1">The sequence shown here is derived from an EMBL/GenBank/DDBJ whole genome shotgun (WGS) entry which is preliminary data.</text>
</comment>
<feature type="non-terminal residue" evidence="1">
    <location>
        <position position="1"/>
    </location>
</feature>
<protein>
    <submittedName>
        <fullName evidence="1">Uncharacterized protein</fullName>
    </submittedName>
</protein>
<dbReference type="Proteomes" id="UP001227192">
    <property type="component" value="Unassembled WGS sequence"/>
</dbReference>
<accession>A0AAI9T4L6</accession>
<dbReference type="EMBL" id="LACB01001275">
    <property type="protein sequence ID" value="KAJ9480586.1"/>
    <property type="molecule type" value="Genomic_DNA"/>
</dbReference>
<sequence>VVDSLSSVWPFALRTCEIINQSINQSKFN</sequence>
<reference evidence="1" key="1">
    <citation type="submission" date="2015-06" db="EMBL/GenBank/DDBJ databases">
        <authorList>
            <person name="Nguyen H."/>
        </authorList>
    </citation>
    <scope>NUCLEOTIDE SEQUENCE</scope>
    <source>
        <strain evidence="1">DAOM 180753</strain>
    </source>
</reference>
<name>A0AAI9T4L6_PENTH</name>
<evidence type="ECO:0000313" key="1">
    <source>
        <dbReference type="EMBL" id="KAJ9480586.1"/>
    </source>
</evidence>